<dbReference type="Proteomes" id="UP000499080">
    <property type="component" value="Unassembled WGS sequence"/>
</dbReference>
<evidence type="ECO:0000313" key="10">
    <source>
        <dbReference type="Proteomes" id="UP000499080"/>
    </source>
</evidence>
<feature type="domain" description="Importin N-terminal" evidence="8">
    <location>
        <begin position="29"/>
        <end position="95"/>
    </location>
</feature>
<evidence type="ECO:0000259" key="8">
    <source>
        <dbReference type="PROSITE" id="PS50166"/>
    </source>
</evidence>
<dbReference type="GO" id="GO:0006611">
    <property type="term" value="P:protein export from nucleus"/>
    <property type="evidence" value="ECO:0007669"/>
    <property type="project" value="TreeGrafter"/>
</dbReference>
<evidence type="ECO:0000256" key="3">
    <source>
        <dbReference type="ARBA" id="ARBA00009466"/>
    </source>
</evidence>
<comment type="similarity">
    <text evidence="3">Belongs to the exportin family.</text>
</comment>
<dbReference type="OrthoDB" id="244158at2759"/>
<keyword evidence="7" id="KW-0539">Nucleus</keyword>
<comment type="caution">
    <text evidence="9">The sequence shown here is derived from an EMBL/GenBank/DDBJ whole genome shotgun (WGS) entry which is preliminary data.</text>
</comment>
<sequence length="457" mass="51760">MADEQDLAQLEVLCKQFYDSSNPEERATAEKALVNFVHVPDCLPTCRLLLERGDSSYAQLLAATTLTKLVSRNPQTLTLQQRIEIKNYVLSYLANCPKLATFVTQALVQLFARLTKIGWFETYKKEHVFRNIITQLSGFLQGSVEYCVIGVQLLSQVTCEINQISEAEANKSLTKQRKTATSFRDTELYEIFQLACDMLRRALENWKTPSFKDEAEHNLMNNLLRLAYNCISFDFIGTSPDESSDDLFTVQIPTSWRPAFLDFNSLQLFFDLYHCLPPGLSSMALLCIVQIASVRRTLFSNEERGKYLAQLVNGIKSILENPQTSRVHLTVCNTLPSEINLLPFSNISETLLDTLRNRKVAMQTSEGPVLWEQTQGCPQGSCNGPAFCNIMADKILLVQWPQGVHLQAFADDFAFIVTDNTREGLRELSKLALDKFKDWADKNKLHVSMEMSFSASL</sequence>
<keyword evidence="10" id="KW-1185">Reference proteome</keyword>
<dbReference type="AlphaFoldDB" id="A0A4Y2A5T0"/>
<dbReference type="GO" id="GO:0031267">
    <property type="term" value="F:small GTPase binding"/>
    <property type="evidence" value="ECO:0007669"/>
    <property type="project" value="InterPro"/>
</dbReference>
<dbReference type="SUPFAM" id="SSF48371">
    <property type="entry name" value="ARM repeat"/>
    <property type="match status" value="1"/>
</dbReference>
<keyword evidence="4" id="KW-0813">Transport</keyword>
<keyword evidence="6" id="KW-0653">Protein transport</keyword>
<evidence type="ECO:0000256" key="7">
    <source>
        <dbReference type="ARBA" id="ARBA00023242"/>
    </source>
</evidence>
<accession>A0A4Y2A5T0</accession>
<dbReference type="GO" id="GO:0005643">
    <property type="term" value="C:nuclear pore"/>
    <property type="evidence" value="ECO:0007669"/>
    <property type="project" value="TreeGrafter"/>
</dbReference>
<dbReference type="InterPro" id="IPR044189">
    <property type="entry name" value="XPO4/7-like"/>
</dbReference>
<reference evidence="9 10" key="1">
    <citation type="journal article" date="2019" name="Sci. Rep.">
        <title>Orb-weaving spider Araneus ventricosus genome elucidates the spidroin gene catalogue.</title>
        <authorList>
            <person name="Kono N."/>
            <person name="Nakamura H."/>
            <person name="Ohtoshi R."/>
            <person name="Moran D.A.P."/>
            <person name="Shinohara A."/>
            <person name="Yoshida Y."/>
            <person name="Fujiwara M."/>
            <person name="Mori M."/>
            <person name="Tomita M."/>
            <person name="Arakawa K."/>
        </authorList>
    </citation>
    <scope>NUCLEOTIDE SEQUENCE [LARGE SCALE GENOMIC DNA]</scope>
</reference>
<dbReference type="InterPro" id="IPR001494">
    <property type="entry name" value="Importin-beta_N"/>
</dbReference>
<keyword evidence="5" id="KW-0963">Cytoplasm</keyword>
<dbReference type="GO" id="GO:0005737">
    <property type="term" value="C:cytoplasm"/>
    <property type="evidence" value="ECO:0007669"/>
    <property type="project" value="UniProtKB-SubCell"/>
</dbReference>
<evidence type="ECO:0000256" key="5">
    <source>
        <dbReference type="ARBA" id="ARBA00022490"/>
    </source>
</evidence>
<proteinExistence type="inferred from homology"/>
<evidence type="ECO:0000256" key="6">
    <source>
        <dbReference type="ARBA" id="ARBA00022927"/>
    </source>
</evidence>
<dbReference type="InterPro" id="IPR016024">
    <property type="entry name" value="ARM-type_fold"/>
</dbReference>
<dbReference type="PANTHER" id="PTHR12596">
    <property type="entry name" value="EXPORTIN 4,7-RELATED"/>
    <property type="match status" value="1"/>
</dbReference>
<dbReference type="Gene3D" id="1.25.10.10">
    <property type="entry name" value="Leucine-rich Repeat Variant"/>
    <property type="match status" value="1"/>
</dbReference>
<gene>
    <name evidence="9" type="primary">XPO7_1</name>
    <name evidence="9" type="ORF">AVEN_194456_1</name>
</gene>
<evidence type="ECO:0000256" key="4">
    <source>
        <dbReference type="ARBA" id="ARBA00022448"/>
    </source>
</evidence>
<evidence type="ECO:0000313" key="9">
    <source>
        <dbReference type="EMBL" id="GBL75221.1"/>
    </source>
</evidence>
<dbReference type="Pfam" id="PF03810">
    <property type="entry name" value="IBN_N"/>
    <property type="match status" value="1"/>
</dbReference>
<organism evidence="9 10">
    <name type="scientific">Araneus ventricosus</name>
    <name type="common">Orbweaver spider</name>
    <name type="synonym">Epeira ventricosa</name>
    <dbReference type="NCBI Taxonomy" id="182803"/>
    <lineage>
        <taxon>Eukaryota</taxon>
        <taxon>Metazoa</taxon>
        <taxon>Ecdysozoa</taxon>
        <taxon>Arthropoda</taxon>
        <taxon>Chelicerata</taxon>
        <taxon>Arachnida</taxon>
        <taxon>Araneae</taxon>
        <taxon>Araneomorphae</taxon>
        <taxon>Entelegynae</taxon>
        <taxon>Araneoidea</taxon>
        <taxon>Araneidae</taxon>
        <taxon>Araneus</taxon>
    </lineage>
</organism>
<dbReference type="Pfam" id="PF00078">
    <property type="entry name" value="RVT_1"/>
    <property type="match status" value="1"/>
</dbReference>
<protein>
    <submittedName>
        <fullName evidence="9">Exportin-7</fullName>
    </submittedName>
</protein>
<name>A0A4Y2A5T0_ARAVE</name>
<evidence type="ECO:0000256" key="2">
    <source>
        <dbReference type="ARBA" id="ARBA00004496"/>
    </source>
</evidence>
<dbReference type="PANTHER" id="PTHR12596:SF2">
    <property type="entry name" value="EXPORTIN-7 ISOFORM X1"/>
    <property type="match status" value="1"/>
</dbReference>
<dbReference type="InterPro" id="IPR011989">
    <property type="entry name" value="ARM-like"/>
</dbReference>
<dbReference type="GO" id="GO:0005049">
    <property type="term" value="F:nuclear export signal receptor activity"/>
    <property type="evidence" value="ECO:0007669"/>
    <property type="project" value="InterPro"/>
</dbReference>
<dbReference type="PROSITE" id="PS50166">
    <property type="entry name" value="IMPORTIN_B_NT"/>
    <property type="match status" value="1"/>
</dbReference>
<dbReference type="EMBL" id="BGPR01000007">
    <property type="protein sequence ID" value="GBL75221.1"/>
    <property type="molecule type" value="Genomic_DNA"/>
</dbReference>
<dbReference type="InterPro" id="IPR000477">
    <property type="entry name" value="RT_dom"/>
</dbReference>
<comment type="subcellular location">
    <subcellularLocation>
        <location evidence="2">Cytoplasm</location>
    </subcellularLocation>
    <subcellularLocation>
        <location evidence="1">Nucleus</location>
    </subcellularLocation>
</comment>
<evidence type="ECO:0000256" key="1">
    <source>
        <dbReference type="ARBA" id="ARBA00004123"/>
    </source>
</evidence>
<dbReference type="SMART" id="SM00913">
    <property type="entry name" value="IBN_N"/>
    <property type="match status" value="1"/>
</dbReference>